<evidence type="ECO:0000256" key="1">
    <source>
        <dbReference type="ARBA" id="ARBA00023125"/>
    </source>
</evidence>
<dbReference type="RefSeq" id="WP_209455611.1">
    <property type="nucleotide sequence ID" value="NZ_BAAACS010000017.1"/>
</dbReference>
<comment type="caution">
    <text evidence="3">The sequence shown here is derived from an EMBL/GenBank/DDBJ whole genome shotgun (WGS) entry which is preliminary data.</text>
</comment>
<dbReference type="Pfam" id="PF01381">
    <property type="entry name" value="HTH_3"/>
    <property type="match status" value="1"/>
</dbReference>
<feature type="domain" description="HTH cro/C1-type" evidence="2">
    <location>
        <begin position="7"/>
        <end position="61"/>
    </location>
</feature>
<organism evidence="3 4">
    <name type="scientific">Metaclostridioides mangenotii</name>
    <dbReference type="NCBI Taxonomy" id="1540"/>
    <lineage>
        <taxon>Bacteria</taxon>
        <taxon>Bacillati</taxon>
        <taxon>Bacillota</taxon>
        <taxon>Clostridia</taxon>
        <taxon>Peptostreptococcales</taxon>
        <taxon>Peptostreptococcaceae</taxon>
        <taxon>Metaclostridioides</taxon>
    </lineage>
</organism>
<dbReference type="PANTHER" id="PTHR46558:SF11">
    <property type="entry name" value="HTH-TYPE TRANSCRIPTIONAL REGULATOR XRE"/>
    <property type="match status" value="1"/>
</dbReference>
<protein>
    <submittedName>
        <fullName evidence="3">Transcriptional regulator with XRE-family HTH domain</fullName>
    </submittedName>
</protein>
<dbReference type="Proteomes" id="UP000767291">
    <property type="component" value="Unassembled WGS sequence"/>
</dbReference>
<dbReference type="InterPro" id="IPR010982">
    <property type="entry name" value="Lambda_DNA-bd_dom_sf"/>
</dbReference>
<dbReference type="PANTHER" id="PTHR46558">
    <property type="entry name" value="TRACRIPTIONAL REGULATORY PROTEIN-RELATED-RELATED"/>
    <property type="match status" value="1"/>
</dbReference>
<name>A0ABS4E7V3_9FIRM</name>
<evidence type="ECO:0000259" key="2">
    <source>
        <dbReference type="PROSITE" id="PS50943"/>
    </source>
</evidence>
<evidence type="ECO:0000313" key="3">
    <source>
        <dbReference type="EMBL" id="MBP1854025.1"/>
    </source>
</evidence>
<dbReference type="SUPFAM" id="SSF47413">
    <property type="entry name" value="lambda repressor-like DNA-binding domains"/>
    <property type="match status" value="1"/>
</dbReference>
<evidence type="ECO:0000313" key="4">
    <source>
        <dbReference type="Proteomes" id="UP000767291"/>
    </source>
</evidence>
<accession>A0ABS4E7V3</accession>
<gene>
    <name evidence="3" type="ORF">J2Z43_000415</name>
</gene>
<proteinExistence type="predicted"/>
<dbReference type="Gene3D" id="1.10.260.40">
    <property type="entry name" value="lambda repressor-like DNA-binding domains"/>
    <property type="match status" value="1"/>
</dbReference>
<dbReference type="InterPro" id="IPR001387">
    <property type="entry name" value="Cro/C1-type_HTH"/>
</dbReference>
<reference evidence="3 4" key="1">
    <citation type="submission" date="2021-03" db="EMBL/GenBank/DDBJ databases">
        <title>Genomic Encyclopedia of Type Strains, Phase IV (KMG-IV): sequencing the most valuable type-strain genomes for metagenomic binning, comparative biology and taxonomic classification.</title>
        <authorList>
            <person name="Goeker M."/>
        </authorList>
    </citation>
    <scope>NUCLEOTIDE SEQUENCE [LARGE SCALE GENOMIC DNA]</scope>
    <source>
        <strain evidence="3 4">DSM 1289</strain>
    </source>
</reference>
<keyword evidence="4" id="KW-1185">Reference proteome</keyword>
<dbReference type="SMART" id="SM00530">
    <property type="entry name" value="HTH_XRE"/>
    <property type="match status" value="1"/>
</dbReference>
<sequence>MSIGENIIRVRKIKKISQKELAEKSGISVNGLLNYEKDYREPTYTAIEKIADVLKVKASVLTYWLDDAVTCADISDFLNSLYPYDSYHDKNITEDIVIGNSSIGFNHTISLPKFIGDDDVHRLMELFDLSYDNAVALFYGDFLPEFSTSEFYYKFVEIFGLTEEQFYSFLVTLEIADIIEKNAYINTLNNKNIQLTYVTVLSSEIIDPQPIDDLIKNGLNDKNIANIINFISSSKILDYYGVAINNEGVSMKKDTDNINTITINVNGLPQNAIDEIKEYIEFVKHKYHDRK</sequence>
<keyword evidence="1" id="KW-0238">DNA-binding</keyword>
<dbReference type="EMBL" id="JAGGJX010000001">
    <property type="protein sequence ID" value="MBP1854025.1"/>
    <property type="molecule type" value="Genomic_DNA"/>
</dbReference>
<dbReference type="CDD" id="cd00093">
    <property type="entry name" value="HTH_XRE"/>
    <property type="match status" value="1"/>
</dbReference>
<dbReference type="PROSITE" id="PS50943">
    <property type="entry name" value="HTH_CROC1"/>
    <property type="match status" value="1"/>
</dbReference>